<dbReference type="Pfam" id="PF03631">
    <property type="entry name" value="Virul_fac_BrkB"/>
    <property type="match status" value="1"/>
</dbReference>
<dbReference type="PANTHER" id="PTHR30213:SF1">
    <property type="entry name" value="INNER MEMBRANE PROTEIN YHJD"/>
    <property type="match status" value="1"/>
</dbReference>
<evidence type="ECO:0000256" key="3">
    <source>
        <dbReference type="ARBA" id="ARBA00022692"/>
    </source>
</evidence>
<sequence>MDLLRGTVAVARRAGVTTLAGSLAYFAFVSLVPLGVLVVLVVATVAGEPTGSRALAATTEALEPGVGTLIESTVRDARGRFGATLVGGALLVFGVGRLFHGLEGGFAAVYAERRERSAADALRDAAVVGAADVAALSAVALAAARLPFAVSEGWLAPVGTLALFCGLVVAVLPTFVVFPEPDVGVREALPGAALSALAWTLATVAVRWYAAAGGGWRYGALGVVLLALAWLYVGGLCVLVGAALNAVRGGHVSADDAWVADYL</sequence>
<feature type="transmembrane region" description="Helical" evidence="6">
    <location>
        <begin position="154"/>
        <end position="176"/>
    </location>
</feature>
<feature type="transmembrane region" description="Helical" evidence="6">
    <location>
        <begin position="188"/>
        <end position="210"/>
    </location>
</feature>
<feature type="transmembrane region" description="Helical" evidence="6">
    <location>
        <begin position="121"/>
        <end position="142"/>
    </location>
</feature>
<comment type="subcellular location">
    <subcellularLocation>
        <location evidence="1">Cell membrane</location>
        <topology evidence="1">Multi-pass membrane protein</topology>
    </subcellularLocation>
</comment>
<evidence type="ECO:0000256" key="2">
    <source>
        <dbReference type="ARBA" id="ARBA00022475"/>
    </source>
</evidence>
<accession>A0ABD5ZP82</accession>
<dbReference type="PANTHER" id="PTHR30213">
    <property type="entry name" value="INNER MEMBRANE PROTEIN YHJD"/>
    <property type="match status" value="1"/>
</dbReference>
<keyword evidence="8" id="KW-1185">Reference proteome</keyword>
<dbReference type="GO" id="GO:0005886">
    <property type="term" value="C:plasma membrane"/>
    <property type="evidence" value="ECO:0007669"/>
    <property type="project" value="UniProtKB-SubCell"/>
</dbReference>
<evidence type="ECO:0000256" key="1">
    <source>
        <dbReference type="ARBA" id="ARBA00004651"/>
    </source>
</evidence>
<proteinExistence type="predicted"/>
<feature type="transmembrane region" description="Helical" evidence="6">
    <location>
        <begin position="81"/>
        <end position="100"/>
    </location>
</feature>
<dbReference type="GeneID" id="79267074"/>
<dbReference type="AlphaFoldDB" id="A0ABD5ZP82"/>
<protein>
    <submittedName>
        <fullName evidence="7">YihY/virulence factor BrkB family protein</fullName>
    </submittedName>
</protein>
<dbReference type="PIRSF" id="PIRSF035875">
    <property type="entry name" value="RNase_BN"/>
    <property type="match status" value="1"/>
</dbReference>
<dbReference type="RefSeq" id="WP_276233509.1">
    <property type="nucleotide sequence ID" value="NZ_CP119802.1"/>
</dbReference>
<feature type="transmembrane region" description="Helical" evidence="6">
    <location>
        <begin position="216"/>
        <end position="244"/>
    </location>
</feature>
<keyword evidence="2" id="KW-1003">Cell membrane</keyword>
<organism evidence="7 8">
    <name type="scientific">Halosegnis marinus</name>
    <dbReference type="NCBI Taxonomy" id="3034023"/>
    <lineage>
        <taxon>Archaea</taxon>
        <taxon>Methanobacteriati</taxon>
        <taxon>Methanobacteriota</taxon>
        <taxon>Stenosarchaea group</taxon>
        <taxon>Halobacteria</taxon>
        <taxon>Halobacteriales</taxon>
        <taxon>Natronomonadaceae</taxon>
        <taxon>Halosegnis</taxon>
    </lineage>
</organism>
<evidence type="ECO:0000256" key="5">
    <source>
        <dbReference type="ARBA" id="ARBA00023136"/>
    </source>
</evidence>
<dbReference type="Proteomes" id="UP001596398">
    <property type="component" value="Unassembled WGS sequence"/>
</dbReference>
<evidence type="ECO:0000313" key="8">
    <source>
        <dbReference type="Proteomes" id="UP001596398"/>
    </source>
</evidence>
<keyword evidence="4 6" id="KW-1133">Transmembrane helix</keyword>
<keyword evidence="5 6" id="KW-0472">Membrane</keyword>
<reference evidence="7 8" key="1">
    <citation type="journal article" date="2019" name="Int. J. Syst. Evol. Microbiol.">
        <title>The Global Catalogue of Microorganisms (GCM) 10K type strain sequencing project: providing services to taxonomists for standard genome sequencing and annotation.</title>
        <authorList>
            <consortium name="The Broad Institute Genomics Platform"/>
            <consortium name="The Broad Institute Genome Sequencing Center for Infectious Disease"/>
            <person name="Wu L."/>
            <person name="Ma J."/>
        </authorList>
    </citation>
    <scope>NUCLEOTIDE SEQUENCE [LARGE SCALE GENOMIC DNA]</scope>
    <source>
        <strain evidence="7 8">DT85</strain>
    </source>
</reference>
<keyword evidence="3 6" id="KW-0812">Transmembrane</keyword>
<evidence type="ECO:0000256" key="4">
    <source>
        <dbReference type="ARBA" id="ARBA00022989"/>
    </source>
</evidence>
<comment type="caution">
    <text evidence="7">The sequence shown here is derived from an EMBL/GenBank/DDBJ whole genome shotgun (WGS) entry which is preliminary data.</text>
</comment>
<name>A0ABD5ZP82_9EURY</name>
<evidence type="ECO:0000313" key="7">
    <source>
        <dbReference type="EMBL" id="MFC7235381.1"/>
    </source>
</evidence>
<dbReference type="InterPro" id="IPR017039">
    <property type="entry name" value="Virul_fac_BrkB"/>
</dbReference>
<gene>
    <name evidence="7" type="ORF">ACFQJ4_08660</name>
</gene>
<feature type="transmembrane region" description="Helical" evidence="6">
    <location>
        <begin position="23"/>
        <end position="46"/>
    </location>
</feature>
<evidence type="ECO:0000256" key="6">
    <source>
        <dbReference type="SAM" id="Phobius"/>
    </source>
</evidence>
<dbReference type="EMBL" id="JBHTAP010000001">
    <property type="protein sequence ID" value="MFC7235381.1"/>
    <property type="molecule type" value="Genomic_DNA"/>
</dbReference>